<organism evidence="7 8">
    <name type="scientific">Colletotrichum sojae</name>
    <dbReference type="NCBI Taxonomy" id="2175907"/>
    <lineage>
        <taxon>Eukaryota</taxon>
        <taxon>Fungi</taxon>
        <taxon>Dikarya</taxon>
        <taxon>Ascomycota</taxon>
        <taxon>Pezizomycotina</taxon>
        <taxon>Sordariomycetes</taxon>
        <taxon>Hypocreomycetidae</taxon>
        <taxon>Glomerellales</taxon>
        <taxon>Glomerellaceae</taxon>
        <taxon>Colletotrichum</taxon>
        <taxon>Colletotrichum orchidearum species complex</taxon>
    </lineage>
</organism>
<name>A0A8H6MWC9_9PEZI</name>
<dbReference type="GO" id="GO:0005634">
    <property type="term" value="C:nucleus"/>
    <property type="evidence" value="ECO:0007669"/>
    <property type="project" value="TreeGrafter"/>
</dbReference>
<feature type="compositionally biased region" description="Basic and acidic residues" evidence="5">
    <location>
        <begin position="83"/>
        <end position="93"/>
    </location>
</feature>
<protein>
    <submittedName>
        <fullName evidence="7">C6 zinc finger domain protein</fullName>
    </submittedName>
</protein>
<dbReference type="Proteomes" id="UP000652219">
    <property type="component" value="Unassembled WGS sequence"/>
</dbReference>
<dbReference type="CDD" id="cd00067">
    <property type="entry name" value="GAL4"/>
    <property type="match status" value="1"/>
</dbReference>
<dbReference type="CDD" id="cd12148">
    <property type="entry name" value="fungal_TF_MHR"/>
    <property type="match status" value="1"/>
</dbReference>
<evidence type="ECO:0000256" key="5">
    <source>
        <dbReference type="SAM" id="MobiDB-lite"/>
    </source>
</evidence>
<gene>
    <name evidence="7" type="ORF">CSOJ01_05719</name>
</gene>
<dbReference type="InterPro" id="IPR036864">
    <property type="entry name" value="Zn2-C6_fun-type_DNA-bd_sf"/>
</dbReference>
<feature type="compositionally biased region" description="Low complexity" evidence="5">
    <location>
        <begin position="57"/>
        <end position="76"/>
    </location>
</feature>
<dbReference type="GO" id="GO:0000981">
    <property type="term" value="F:DNA-binding transcription factor activity, RNA polymerase II-specific"/>
    <property type="evidence" value="ECO:0007669"/>
    <property type="project" value="InterPro"/>
</dbReference>
<accession>A0A8H6MWC9</accession>
<dbReference type="GO" id="GO:0006351">
    <property type="term" value="P:DNA-templated transcription"/>
    <property type="evidence" value="ECO:0007669"/>
    <property type="project" value="InterPro"/>
</dbReference>
<dbReference type="GO" id="GO:0000435">
    <property type="term" value="P:positive regulation of transcription from RNA polymerase II promoter by galactose"/>
    <property type="evidence" value="ECO:0007669"/>
    <property type="project" value="TreeGrafter"/>
</dbReference>
<dbReference type="SMART" id="SM00906">
    <property type="entry name" value="Fungal_trans"/>
    <property type="match status" value="1"/>
</dbReference>
<dbReference type="Gene3D" id="4.10.240.10">
    <property type="entry name" value="Zn(2)-C6 fungal-type DNA-binding domain"/>
    <property type="match status" value="1"/>
</dbReference>
<evidence type="ECO:0000256" key="3">
    <source>
        <dbReference type="ARBA" id="ARBA00023163"/>
    </source>
</evidence>
<evidence type="ECO:0000259" key="6">
    <source>
        <dbReference type="PROSITE" id="PS50048"/>
    </source>
</evidence>
<dbReference type="GO" id="GO:0000978">
    <property type="term" value="F:RNA polymerase II cis-regulatory region sequence-specific DNA binding"/>
    <property type="evidence" value="ECO:0007669"/>
    <property type="project" value="TreeGrafter"/>
</dbReference>
<dbReference type="SMART" id="SM00066">
    <property type="entry name" value="GAL4"/>
    <property type="match status" value="1"/>
</dbReference>
<proteinExistence type="predicted"/>
<keyword evidence="2" id="KW-0805">Transcription regulation</keyword>
<dbReference type="InterPro" id="IPR001138">
    <property type="entry name" value="Zn2Cys6_DnaBD"/>
</dbReference>
<keyword evidence="4" id="KW-0539">Nucleus</keyword>
<comment type="caution">
    <text evidence="7">The sequence shown here is derived from an EMBL/GenBank/DDBJ whole genome shotgun (WGS) entry which is preliminary data.</text>
</comment>
<evidence type="ECO:0000256" key="4">
    <source>
        <dbReference type="ARBA" id="ARBA00023242"/>
    </source>
</evidence>
<dbReference type="PANTHER" id="PTHR47424">
    <property type="entry name" value="REGULATORY PROTEIN GAL4"/>
    <property type="match status" value="1"/>
</dbReference>
<dbReference type="PROSITE" id="PS00463">
    <property type="entry name" value="ZN2_CY6_FUNGAL_1"/>
    <property type="match status" value="1"/>
</dbReference>
<evidence type="ECO:0000313" key="8">
    <source>
        <dbReference type="Proteomes" id="UP000652219"/>
    </source>
</evidence>
<dbReference type="InterPro" id="IPR051127">
    <property type="entry name" value="Fungal_SecMet_Regulators"/>
</dbReference>
<dbReference type="EMBL" id="WIGN01000074">
    <property type="protein sequence ID" value="KAF6811427.1"/>
    <property type="molecule type" value="Genomic_DNA"/>
</dbReference>
<sequence length="690" mass="75417">MRSAGKIPKACEPCRRRKIKCSGDKPCQQCGNKPSDCIYRLKPRVRLSAKRARDSSSETVTGTGGTTTTPASAVPGRALPGDETSRRSAEERQQQVAQTEVYHSVAAAHHAPKSTDSSQLFYGPSSNSAFLQQIHRGLLSSSGQYGQGAHSRDGEVVQEGGPGLDMFMQRNIFFGMPLRVVDAEPPARCPVSPAQAEEFVRRFEDAHLSTLPFFAAGEMDEMLPSLFSNSPDVQPQRKTVLLAGLALGALSTPQTDAAESLFLHAKKEAAAYEDAVTLPMIQYSMLMAHYQLNMGRPNSSYLHMGVACRKALAMGLQAGKCSGLSTDNEIQARLITMWSLYFLEMWMSLVVGRRSMVGKTDFACCPFPDGQPTMVALCQFATIIEDAVDSIYNRRTDSLRQLYAKAEALHAQCRRYGEKWGLGSVVPVQQKAWNAETTLLMHSVYFHVVLLIFRPFLIAEAALQSGKTAGQMGDIWLRQACRHATDAAQDSIAFTSSKLQGPEECNASAPMLLSWESEADILNTLRHPAKHPHNLEYIRMAIGCLRSLVADDPVTNAIRSIKSIVWAVESSIGALKTTSDALLSVDGTSGTDSSSPSWPDDHRFPTNIQFPSLDENRATTTTTSDDLIFFSNRPYRQQQPDPVPADYSMSLPGAAPVLNPFSDLDFDVLTTDLFNFFPIDVNSTPPGAGS</sequence>
<dbReference type="Pfam" id="PF00172">
    <property type="entry name" value="Zn_clus"/>
    <property type="match status" value="1"/>
</dbReference>
<keyword evidence="8" id="KW-1185">Reference proteome</keyword>
<dbReference type="InterPro" id="IPR007219">
    <property type="entry name" value="XnlR_reg_dom"/>
</dbReference>
<feature type="region of interest" description="Disordered" evidence="5">
    <location>
        <begin position="47"/>
        <end position="99"/>
    </location>
</feature>
<reference evidence="7 8" key="1">
    <citation type="journal article" date="2020" name="Phytopathology">
        <title>Genome Sequence Resources of Colletotrichum truncatum, C. plurivorum, C. musicola, and C. sojae: Four Species Pathogenic to Soybean (Glycine max).</title>
        <authorList>
            <person name="Rogerio F."/>
            <person name="Boufleur T.R."/>
            <person name="Ciampi-Guillardi M."/>
            <person name="Sukno S.A."/>
            <person name="Thon M.R."/>
            <person name="Massola Junior N.S."/>
            <person name="Baroncelli R."/>
        </authorList>
    </citation>
    <scope>NUCLEOTIDE SEQUENCE [LARGE SCALE GENOMIC DNA]</scope>
    <source>
        <strain evidence="7 8">LFN0009</strain>
    </source>
</reference>
<keyword evidence="1" id="KW-0479">Metal-binding</keyword>
<dbReference type="AlphaFoldDB" id="A0A8H6MWC9"/>
<evidence type="ECO:0000256" key="1">
    <source>
        <dbReference type="ARBA" id="ARBA00022723"/>
    </source>
</evidence>
<feature type="domain" description="Zn(2)-C6 fungal-type" evidence="6">
    <location>
        <begin position="10"/>
        <end position="39"/>
    </location>
</feature>
<evidence type="ECO:0000313" key="7">
    <source>
        <dbReference type="EMBL" id="KAF6811427.1"/>
    </source>
</evidence>
<dbReference type="GO" id="GO:0008270">
    <property type="term" value="F:zinc ion binding"/>
    <property type="evidence" value="ECO:0007669"/>
    <property type="project" value="InterPro"/>
</dbReference>
<dbReference type="PROSITE" id="PS50048">
    <property type="entry name" value="ZN2_CY6_FUNGAL_2"/>
    <property type="match status" value="1"/>
</dbReference>
<dbReference type="SUPFAM" id="SSF57701">
    <property type="entry name" value="Zn2/Cys6 DNA-binding domain"/>
    <property type="match status" value="1"/>
</dbReference>
<dbReference type="PANTHER" id="PTHR47424:SF15">
    <property type="entry name" value="ZN(II)2CYS6 TRANSCRIPTION FACTOR (EUROFUNG)"/>
    <property type="match status" value="1"/>
</dbReference>
<keyword evidence="3" id="KW-0804">Transcription</keyword>
<dbReference type="Pfam" id="PF04082">
    <property type="entry name" value="Fungal_trans"/>
    <property type="match status" value="1"/>
</dbReference>
<evidence type="ECO:0000256" key="2">
    <source>
        <dbReference type="ARBA" id="ARBA00023015"/>
    </source>
</evidence>